<organism evidence="1 2">
    <name type="scientific">Prevotella lacticifex</name>
    <dbReference type="NCBI Taxonomy" id="2854755"/>
    <lineage>
        <taxon>Bacteria</taxon>
        <taxon>Pseudomonadati</taxon>
        <taxon>Bacteroidota</taxon>
        <taxon>Bacteroidia</taxon>
        <taxon>Bacteroidales</taxon>
        <taxon>Prevotellaceae</taxon>
        <taxon>Prevotella</taxon>
    </lineage>
</organism>
<comment type="caution">
    <text evidence="1">The sequence shown here is derived from an EMBL/GenBank/DDBJ whole genome shotgun (WGS) entry which is preliminary data.</text>
</comment>
<keyword evidence="2" id="KW-1185">Reference proteome</keyword>
<dbReference type="AlphaFoldDB" id="A0A9R1CY64"/>
<dbReference type="RefSeq" id="WP_223927377.1">
    <property type="nucleotide sequence ID" value="NZ_BPUA01000001.1"/>
</dbReference>
<dbReference type="Proteomes" id="UP000825483">
    <property type="component" value="Unassembled WGS sequence"/>
</dbReference>
<reference evidence="1" key="1">
    <citation type="journal article" date="2022" name="Int. J. Syst. Evol. Microbiol.">
        <title>Prevotella lacticifex sp. nov., isolated from the rumen of cows.</title>
        <authorList>
            <person name="Shinkai T."/>
            <person name="Ikeyama N."/>
            <person name="Kumagai M."/>
            <person name="Ohmori H."/>
            <person name="Sakamoto M."/>
            <person name="Ohkuma M."/>
            <person name="Mitsumori M."/>
        </authorList>
    </citation>
    <scope>NUCLEOTIDE SEQUENCE</scope>
    <source>
        <strain evidence="1">R5076</strain>
    </source>
</reference>
<name>A0A9R1CY64_9BACT</name>
<proteinExistence type="predicted"/>
<gene>
    <name evidence="1" type="ORF">PRLR5076_23450</name>
</gene>
<evidence type="ECO:0000313" key="2">
    <source>
        <dbReference type="Proteomes" id="UP000825483"/>
    </source>
</evidence>
<sequence>MKHKEVPNKYEFFASFFLPNGMLDWFDIVRIEEEANDGTKKFDGFFSTILHIYLDERDNREGETLGLVPNGFTEPTTIKDYPIRDRKVILHVRRRRYKDADGRSIILNHYPLKSDGTELSVEFGVFLKDDPRQQSRYVQFRREVLPPKAKYAWEVLQGKPERF</sequence>
<dbReference type="GeneID" id="72466463"/>
<dbReference type="EMBL" id="BPUB01000002">
    <property type="protein sequence ID" value="GJG59494.1"/>
    <property type="molecule type" value="Genomic_DNA"/>
</dbReference>
<evidence type="ECO:0000313" key="1">
    <source>
        <dbReference type="EMBL" id="GJG59494.1"/>
    </source>
</evidence>
<protein>
    <submittedName>
        <fullName evidence="1">Uncharacterized protein</fullName>
    </submittedName>
</protein>
<accession>A0A9R1CY64</accession>